<feature type="compositionally biased region" description="Polar residues" evidence="1">
    <location>
        <begin position="1"/>
        <end position="14"/>
    </location>
</feature>
<reference evidence="2" key="1">
    <citation type="journal article" date="2019" name="bioRxiv">
        <title>The Genome of the Zebra Mussel, Dreissena polymorpha: A Resource for Invasive Species Research.</title>
        <authorList>
            <person name="McCartney M.A."/>
            <person name="Auch B."/>
            <person name="Kono T."/>
            <person name="Mallez S."/>
            <person name="Zhang Y."/>
            <person name="Obille A."/>
            <person name="Becker A."/>
            <person name="Abrahante J.E."/>
            <person name="Garbe J."/>
            <person name="Badalamenti J.P."/>
            <person name="Herman A."/>
            <person name="Mangelson H."/>
            <person name="Liachko I."/>
            <person name="Sullivan S."/>
            <person name="Sone E.D."/>
            <person name="Koren S."/>
            <person name="Silverstein K.A.T."/>
            <person name="Beckman K.B."/>
            <person name="Gohl D.M."/>
        </authorList>
    </citation>
    <scope>NUCLEOTIDE SEQUENCE</scope>
    <source>
        <strain evidence="2">Duluth1</strain>
        <tissue evidence="2">Whole animal</tissue>
    </source>
</reference>
<sequence>MPLIRSSNTIPPSEQQQQQQQQQKQPVSRPDTLLQSRQQTLSKETTNEAAPKTNQKIIPFTDSHSTESGTRQNTRNNNCSHMAHTNMVANFDKPHTRTVLHTSGNTKNS</sequence>
<name>A0A9D4M4T6_DREPO</name>
<dbReference type="Proteomes" id="UP000828390">
    <property type="component" value="Unassembled WGS sequence"/>
</dbReference>
<reference evidence="2" key="2">
    <citation type="submission" date="2020-11" db="EMBL/GenBank/DDBJ databases">
        <authorList>
            <person name="McCartney M.A."/>
            <person name="Auch B."/>
            <person name="Kono T."/>
            <person name="Mallez S."/>
            <person name="Becker A."/>
            <person name="Gohl D.M."/>
            <person name="Silverstein K.A.T."/>
            <person name="Koren S."/>
            <person name="Bechman K.B."/>
            <person name="Herman A."/>
            <person name="Abrahante J.E."/>
            <person name="Garbe J."/>
        </authorList>
    </citation>
    <scope>NUCLEOTIDE SEQUENCE</scope>
    <source>
        <strain evidence="2">Duluth1</strain>
        <tissue evidence="2">Whole animal</tissue>
    </source>
</reference>
<gene>
    <name evidence="2" type="ORF">DPMN_031537</name>
</gene>
<evidence type="ECO:0000313" key="2">
    <source>
        <dbReference type="EMBL" id="KAH3868391.1"/>
    </source>
</evidence>
<feature type="region of interest" description="Disordered" evidence="1">
    <location>
        <begin position="1"/>
        <end position="109"/>
    </location>
</feature>
<dbReference type="EMBL" id="JAIWYP010000002">
    <property type="protein sequence ID" value="KAH3868391.1"/>
    <property type="molecule type" value="Genomic_DNA"/>
</dbReference>
<evidence type="ECO:0000313" key="3">
    <source>
        <dbReference type="Proteomes" id="UP000828390"/>
    </source>
</evidence>
<feature type="compositionally biased region" description="Polar residues" evidence="1">
    <location>
        <begin position="33"/>
        <end position="80"/>
    </location>
</feature>
<evidence type="ECO:0000256" key="1">
    <source>
        <dbReference type="SAM" id="MobiDB-lite"/>
    </source>
</evidence>
<keyword evidence="3" id="KW-1185">Reference proteome</keyword>
<feature type="compositionally biased region" description="Low complexity" evidence="1">
    <location>
        <begin position="15"/>
        <end position="25"/>
    </location>
</feature>
<comment type="caution">
    <text evidence="2">The sequence shown here is derived from an EMBL/GenBank/DDBJ whole genome shotgun (WGS) entry which is preliminary data.</text>
</comment>
<protein>
    <submittedName>
        <fullName evidence="2">Uncharacterized protein</fullName>
    </submittedName>
</protein>
<feature type="compositionally biased region" description="Polar residues" evidence="1">
    <location>
        <begin position="99"/>
        <end position="109"/>
    </location>
</feature>
<dbReference type="AlphaFoldDB" id="A0A9D4M4T6"/>
<accession>A0A9D4M4T6</accession>
<proteinExistence type="predicted"/>
<organism evidence="2 3">
    <name type="scientific">Dreissena polymorpha</name>
    <name type="common">Zebra mussel</name>
    <name type="synonym">Mytilus polymorpha</name>
    <dbReference type="NCBI Taxonomy" id="45954"/>
    <lineage>
        <taxon>Eukaryota</taxon>
        <taxon>Metazoa</taxon>
        <taxon>Spiralia</taxon>
        <taxon>Lophotrochozoa</taxon>
        <taxon>Mollusca</taxon>
        <taxon>Bivalvia</taxon>
        <taxon>Autobranchia</taxon>
        <taxon>Heteroconchia</taxon>
        <taxon>Euheterodonta</taxon>
        <taxon>Imparidentia</taxon>
        <taxon>Neoheterodontei</taxon>
        <taxon>Myida</taxon>
        <taxon>Dreissenoidea</taxon>
        <taxon>Dreissenidae</taxon>
        <taxon>Dreissena</taxon>
    </lineage>
</organism>